<evidence type="ECO:0000256" key="4">
    <source>
        <dbReference type="ARBA" id="ARBA00023163"/>
    </source>
</evidence>
<dbReference type="GO" id="GO:0005829">
    <property type="term" value="C:cytosol"/>
    <property type="evidence" value="ECO:0007669"/>
    <property type="project" value="TreeGrafter"/>
</dbReference>
<name>A0A1I5Q6M5_9RHOB</name>
<dbReference type="SUPFAM" id="SSF53850">
    <property type="entry name" value="Periplasmic binding protein-like II"/>
    <property type="match status" value="1"/>
</dbReference>
<dbReference type="AlphaFoldDB" id="A0A1I5Q6M5"/>
<dbReference type="Gene3D" id="3.40.190.10">
    <property type="entry name" value="Periplasmic binding protein-like II"/>
    <property type="match status" value="2"/>
</dbReference>
<dbReference type="PRINTS" id="PR00039">
    <property type="entry name" value="HTHLYSR"/>
</dbReference>
<dbReference type="Gene3D" id="1.10.10.10">
    <property type="entry name" value="Winged helix-like DNA-binding domain superfamily/Winged helix DNA-binding domain"/>
    <property type="match status" value="1"/>
</dbReference>
<keyword evidence="3 6" id="KW-0238">DNA-binding</keyword>
<keyword evidence="4" id="KW-0804">Transcription</keyword>
<dbReference type="InterPro" id="IPR000847">
    <property type="entry name" value="LysR_HTH_N"/>
</dbReference>
<dbReference type="Pfam" id="PF03466">
    <property type="entry name" value="LysR_substrate"/>
    <property type="match status" value="1"/>
</dbReference>
<gene>
    <name evidence="6" type="ORF">SAMN04488047_10682</name>
</gene>
<feature type="domain" description="HTH lysR-type" evidence="5">
    <location>
        <begin position="1"/>
        <end position="58"/>
    </location>
</feature>
<keyword evidence="7" id="KW-1185">Reference proteome</keyword>
<dbReference type="PANTHER" id="PTHR30419">
    <property type="entry name" value="HTH-TYPE TRANSCRIPTIONAL REGULATOR YBHD"/>
    <property type="match status" value="1"/>
</dbReference>
<dbReference type="RefSeq" id="WP_093420843.1">
    <property type="nucleotide sequence ID" value="NZ_FOXA01000006.1"/>
</dbReference>
<protein>
    <submittedName>
        <fullName evidence="6">DNA-binding transcriptional regulator, LysR family</fullName>
    </submittedName>
</protein>
<reference evidence="6 7" key="1">
    <citation type="submission" date="2016-10" db="EMBL/GenBank/DDBJ databases">
        <authorList>
            <person name="de Groot N.N."/>
        </authorList>
    </citation>
    <scope>NUCLEOTIDE SEQUENCE [LARGE SCALE GENOMIC DNA]</scope>
    <source>
        <strain evidence="6 7">DSM 19547</strain>
    </source>
</reference>
<dbReference type="OrthoDB" id="9811588at2"/>
<dbReference type="FunFam" id="1.10.10.10:FF:000001">
    <property type="entry name" value="LysR family transcriptional regulator"/>
    <property type="match status" value="1"/>
</dbReference>
<sequence>MDLRQLKTLIAVADTRSFAASAEIVNLTPSAVSQQIQALEAELGVVLFDRTRRPPLLNAKGEEVVRAARQVVQIMTEARQTVSGGSTGGVLKIGSIRTLSRRLVPAAFAAVRHVHPDLSFHLTVGMSEAILSDVAAGRLDAAVVAEHVELPAGLSWHLLLAEPLLLIAPKEWESEPPETLLTRLPFIRYETKVPLARQIDVELARLGIEPREVAVVNTMPSVIGCVLAGLGASVVPKSAIPEEASYAIITRPFANGPIIRRIGLVQRQVSSRSVVLSEVRRALADQAHSMGLDVPAAAQL</sequence>
<comment type="similarity">
    <text evidence="1">Belongs to the LysR transcriptional regulatory family.</text>
</comment>
<proteinExistence type="inferred from homology"/>
<organism evidence="6 7">
    <name type="scientific">Tranquillimonas alkanivorans</name>
    <dbReference type="NCBI Taxonomy" id="441119"/>
    <lineage>
        <taxon>Bacteria</taxon>
        <taxon>Pseudomonadati</taxon>
        <taxon>Pseudomonadota</taxon>
        <taxon>Alphaproteobacteria</taxon>
        <taxon>Rhodobacterales</taxon>
        <taxon>Roseobacteraceae</taxon>
        <taxon>Tranquillimonas</taxon>
    </lineage>
</organism>
<dbReference type="GO" id="GO:0003677">
    <property type="term" value="F:DNA binding"/>
    <property type="evidence" value="ECO:0007669"/>
    <property type="project" value="UniProtKB-KW"/>
</dbReference>
<evidence type="ECO:0000256" key="3">
    <source>
        <dbReference type="ARBA" id="ARBA00023125"/>
    </source>
</evidence>
<dbReference type="InterPro" id="IPR005119">
    <property type="entry name" value="LysR_subst-bd"/>
</dbReference>
<dbReference type="SUPFAM" id="SSF46785">
    <property type="entry name" value="Winged helix' DNA-binding domain"/>
    <property type="match status" value="1"/>
</dbReference>
<dbReference type="EMBL" id="FOXA01000006">
    <property type="protein sequence ID" value="SFP41631.1"/>
    <property type="molecule type" value="Genomic_DNA"/>
</dbReference>
<dbReference type="Pfam" id="PF00126">
    <property type="entry name" value="HTH_1"/>
    <property type="match status" value="1"/>
</dbReference>
<dbReference type="Proteomes" id="UP000199356">
    <property type="component" value="Unassembled WGS sequence"/>
</dbReference>
<dbReference type="GO" id="GO:0003700">
    <property type="term" value="F:DNA-binding transcription factor activity"/>
    <property type="evidence" value="ECO:0007669"/>
    <property type="project" value="InterPro"/>
</dbReference>
<dbReference type="InterPro" id="IPR036388">
    <property type="entry name" value="WH-like_DNA-bd_sf"/>
</dbReference>
<evidence type="ECO:0000256" key="2">
    <source>
        <dbReference type="ARBA" id="ARBA00023015"/>
    </source>
</evidence>
<dbReference type="InterPro" id="IPR036390">
    <property type="entry name" value="WH_DNA-bd_sf"/>
</dbReference>
<evidence type="ECO:0000259" key="5">
    <source>
        <dbReference type="PROSITE" id="PS50931"/>
    </source>
</evidence>
<dbReference type="PROSITE" id="PS50931">
    <property type="entry name" value="HTH_LYSR"/>
    <property type="match status" value="1"/>
</dbReference>
<evidence type="ECO:0000313" key="6">
    <source>
        <dbReference type="EMBL" id="SFP41631.1"/>
    </source>
</evidence>
<accession>A0A1I5Q6M5</accession>
<dbReference type="InterPro" id="IPR050950">
    <property type="entry name" value="HTH-type_LysR_regulators"/>
</dbReference>
<dbReference type="STRING" id="441119.SAMN04488047_10682"/>
<evidence type="ECO:0000256" key="1">
    <source>
        <dbReference type="ARBA" id="ARBA00009437"/>
    </source>
</evidence>
<keyword evidence="2" id="KW-0805">Transcription regulation</keyword>
<evidence type="ECO:0000313" key="7">
    <source>
        <dbReference type="Proteomes" id="UP000199356"/>
    </source>
</evidence>